<evidence type="ECO:0000256" key="1">
    <source>
        <dbReference type="SAM" id="MobiDB-lite"/>
    </source>
</evidence>
<accession>A0A8H7XXH3</accession>
<proteinExistence type="predicted"/>
<protein>
    <submittedName>
        <fullName evidence="2">Uncharacterized protein</fullName>
    </submittedName>
</protein>
<feature type="region of interest" description="Disordered" evidence="1">
    <location>
        <begin position="172"/>
        <end position="211"/>
    </location>
</feature>
<sequence length="363" mass="40181">MSINAASSSNVTIGQNEWDATGTIVNRYSLNGVEGDLEDILPAIIPDIFENQGIIARKHFSNVAEHGFQPLEGTYDQLVDVPDSNYSAFEEVHQIPSPIIPQSPYTAAQETVLPKSYPSLYWDMWRKVWDSHVESWINSLEDPTAATCGAASDALPISRPTESNIITFDSTHEPASTSHVAPACTSRVDVPVGPSRQETGLPHSRNTPYRDIRTQHNTVPHHSNEHLVFMQETEHQNTLSENEGHEELNGSGFPPVEPTSTRSAGSLDDTQRSEPRNTQGNGRSKRKGAPSPYNRVANEGEKPAERVVRIDKYGNEVYQGMRPDKGPPKKKKSKHSNCEYADSQLILAPSFSHKPSIPVVCRR</sequence>
<dbReference type="EMBL" id="JAFIQS010000004">
    <property type="protein sequence ID" value="KAG5169780.1"/>
    <property type="molecule type" value="Genomic_DNA"/>
</dbReference>
<dbReference type="AlphaFoldDB" id="A0A8H7XXH3"/>
<feature type="compositionally biased region" description="Basic and acidic residues" evidence="1">
    <location>
        <begin position="298"/>
        <end position="314"/>
    </location>
</feature>
<reference evidence="2" key="1">
    <citation type="submission" date="2021-02" db="EMBL/GenBank/DDBJ databases">
        <title>Psilocybe cubensis genome.</title>
        <authorList>
            <person name="Mckernan K.J."/>
            <person name="Crawford S."/>
            <person name="Trippe A."/>
            <person name="Kane L.T."/>
            <person name="Mclaughlin S."/>
        </authorList>
    </citation>
    <scope>NUCLEOTIDE SEQUENCE [LARGE SCALE GENOMIC DNA]</scope>
    <source>
        <strain evidence="2">MGC-MH-2018</strain>
    </source>
</reference>
<name>A0A8H7XXH3_PSICU</name>
<feature type="region of interest" description="Disordered" evidence="1">
    <location>
        <begin position="233"/>
        <end position="338"/>
    </location>
</feature>
<gene>
    <name evidence="2" type="ORF">JR316_004160</name>
</gene>
<evidence type="ECO:0000313" key="2">
    <source>
        <dbReference type="EMBL" id="KAG5169780.1"/>
    </source>
</evidence>
<organism evidence="2">
    <name type="scientific">Psilocybe cubensis</name>
    <name type="common">Psychedelic mushroom</name>
    <name type="synonym">Stropharia cubensis</name>
    <dbReference type="NCBI Taxonomy" id="181762"/>
    <lineage>
        <taxon>Eukaryota</taxon>
        <taxon>Fungi</taxon>
        <taxon>Dikarya</taxon>
        <taxon>Basidiomycota</taxon>
        <taxon>Agaricomycotina</taxon>
        <taxon>Agaricomycetes</taxon>
        <taxon>Agaricomycetidae</taxon>
        <taxon>Agaricales</taxon>
        <taxon>Agaricineae</taxon>
        <taxon>Strophariaceae</taxon>
        <taxon>Psilocybe</taxon>
    </lineage>
</organism>
<comment type="caution">
    <text evidence="2">The sequence shown here is derived from an EMBL/GenBank/DDBJ whole genome shotgun (WGS) entry which is preliminary data.</text>
</comment>